<evidence type="ECO:0000313" key="7">
    <source>
        <dbReference type="Proteomes" id="UP000076532"/>
    </source>
</evidence>
<dbReference type="PANTHER" id="PTHR24346:SF76">
    <property type="entry name" value="NON-SPECIFIC SERINE_THREONINE PROTEIN KINASE"/>
    <property type="match status" value="1"/>
</dbReference>
<dbReference type="GO" id="GO:0035556">
    <property type="term" value="P:intracellular signal transduction"/>
    <property type="evidence" value="ECO:0007669"/>
    <property type="project" value="TreeGrafter"/>
</dbReference>
<dbReference type="InterPro" id="IPR008271">
    <property type="entry name" value="Ser/Thr_kinase_AS"/>
</dbReference>
<keyword evidence="4" id="KW-0808">Transferase</keyword>
<dbReference type="Proteomes" id="UP000076532">
    <property type="component" value="Unassembled WGS sequence"/>
</dbReference>
<dbReference type="OrthoDB" id="4062651at2759"/>
<dbReference type="PROSITE" id="PS50011">
    <property type="entry name" value="PROTEIN_KINASE_DOM"/>
    <property type="match status" value="1"/>
</dbReference>
<organism evidence="6 7">
    <name type="scientific">Athelia psychrophila</name>
    <dbReference type="NCBI Taxonomy" id="1759441"/>
    <lineage>
        <taxon>Eukaryota</taxon>
        <taxon>Fungi</taxon>
        <taxon>Dikarya</taxon>
        <taxon>Basidiomycota</taxon>
        <taxon>Agaricomycotina</taxon>
        <taxon>Agaricomycetes</taxon>
        <taxon>Agaricomycetidae</taxon>
        <taxon>Atheliales</taxon>
        <taxon>Atheliaceae</taxon>
        <taxon>Athelia</taxon>
    </lineage>
</organism>
<keyword evidence="2 3" id="KW-0067">ATP-binding</keyword>
<dbReference type="GO" id="GO:0004674">
    <property type="term" value="F:protein serine/threonine kinase activity"/>
    <property type="evidence" value="ECO:0007669"/>
    <property type="project" value="UniProtKB-KW"/>
</dbReference>
<dbReference type="PANTHER" id="PTHR24346">
    <property type="entry name" value="MAP/MICROTUBULE AFFINITY-REGULATING KINASE"/>
    <property type="match status" value="1"/>
</dbReference>
<dbReference type="InterPro" id="IPR011009">
    <property type="entry name" value="Kinase-like_dom_sf"/>
</dbReference>
<dbReference type="GO" id="GO:0005524">
    <property type="term" value="F:ATP binding"/>
    <property type="evidence" value="ECO:0007669"/>
    <property type="project" value="UniProtKB-UniRule"/>
</dbReference>
<keyword evidence="7" id="KW-1185">Reference proteome</keyword>
<dbReference type="InterPro" id="IPR000719">
    <property type="entry name" value="Prot_kinase_dom"/>
</dbReference>
<dbReference type="GO" id="GO:0005737">
    <property type="term" value="C:cytoplasm"/>
    <property type="evidence" value="ECO:0007669"/>
    <property type="project" value="TreeGrafter"/>
</dbReference>
<feature type="domain" description="Protein kinase" evidence="5">
    <location>
        <begin position="27"/>
        <end position="353"/>
    </location>
</feature>
<feature type="binding site" evidence="3">
    <location>
        <position position="55"/>
    </location>
    <ligand>
        <name>ATP</name>
        <dbReference type="ChEBI" id="CHEBI:30616"/>
    </ligand>
</feature>
<evidence type="ECO:0000313" key="6">
    <source>
        <dbReference type="EMBL" id="KZP13917.1"/>
    </source>
</evidence>
<accession>A0A166CR42</accession>
<evidence type="ECO:0000256" key="3">
    <source>
        <dbReference type="PROSITE-ProRule" id="PRU10141"/>
    </source>
</evidence>
<dbReference type="Pfam" id="PF00069">
    <property type="entry name" value="Pkinase"/>
    <property type="match status" value="2"/>
</dbReference>
<dbReference type="AlphaFoldDB" id="A0A166CR42"/>
<dbReference type="STRING" id="436010.A0A166CR42"/>
<keyword evidence="4" id="KW-0723">Serine/threonine-protein kinase</keyword>
<keyword evidence="1 3" id="KW-0547">Nucleotide-binding</keyword>
<evidence type="ECO:0000259" key="5">
    <source>
        <dbReference type="PROSITE" id="PS50011"/>
    </source>
</evidence>
<name>A0A166CR42_9AGAM</name>
<evidence type="ECO:0000256" key="4">
    <source>
        <dbReference type="RuleBase" id="RU000304"/>
    </source>
</evidence>
<dbReference type="PROSITE" id="PS00107">
    <property type="entry name" value="PROTEIN_KINASE_ATP"/>
    <property type="match status" value="1"/>
</dbReference>
<dbReference type="InterPro" id="IPR017441">
    <property type="entry name" value="Protein_kinase_ATP_BS"/>
</dbReference>
<keyword evidence="4" id="KW-0418">Kinase</keyword>
<dbReference type="EMBL" id="KV417625">
    <property type="protein sequence ID" value="KZP13917.1"/>
    <property type="molecule type" value="Genomic_DNA"/>
</dbReference>
<evidence type="ECO:0000256" key="2">
    <source>
        <dbReference type="ARBA" id="ARBA00022840"/>
    </source>
</evidence>
<reference evidence="6 7" key="1">
    <citation type="journal article" date="2016" name="Mol. Biol. Evol.">
        <title>Comparative Genomics of Early-Diverging Mushroom-Forming Fungi Provides Insights into the Origins of Lignocellulose Decay Capabilities.</title>
        <authorList>
            <person name="Nagy L.G."/>
            <person name="Riley R."/>
            <person name="Tritt A."/>
            <person name="Adam C."/>
            <person name="Daum C."/>
            <person name="Floudas D."/>
            <person name="Sun H."/>
            <person name="Yadav J.S."/>
            <person name="Pangilinan J."/>
            <person name="Larsson K.H."/>
            <person name="Matsuura K."/>
            <person name="Barry K."/>
            <person name="Labutti K."/>
            <person name="Kuo R."/>
            <person name="Ohm R.A."/>
            <person name="Bhattacharya S.S."/>
            <person name="Shirouzu T."/>
            <person name="Yoshinaga Y."/>
            <person name="Martin F.M."/>
            <person name="Grigoriev I.V."/>
            <person name="Hibbett D.S."/>
        </authorList>
    </citation>
    <scope>NUCLEOTIDE SEQUENCE [LARGE SCALE GENOMIC DNA]</scope>
    <source>
        <strain evidence="6 7">CBS 109695</strain>
    </source>
</reference>
<comment type="similarity">
    <text evidence="4">Belongs to the protein kinase superfamily.</text>
</comment>
<dbReference type="SMART" id="SM00220">
    <property type="entry name" value="S_TKc"/>
    <property type="match status" value="1"/>
</dbReference>
<sequence>MFLSSFSPLAAAPTRLPDDEGETVAGYTLGPIIGYGASSIIRRASSTSGGTVAIKVVRRSDLANQSHPSLARKRLDHEASIWLSLSHEHILPLFSAVHTPHADFFVTLYCPAGTLFDILKRDGRPALPQDDAGMMFRQVVRGLRYLHEVAQLVHRDIKLENVLVDEMGVCRIGDFGMSRNIGDLDADDEDQVPQQELEHHHGGHLERRATFVQQKRSAMPGLRSHASLMNHAPRHRNSTTSALAGSPSHAFQPGSLPYAAPEILTPNPVRVDPSQDIWALGIMLYGMLAGRLPFNDSFEPRLQMKILNAHGTIGVYEIPPGIGRSAELVLKGCIDRCLTTRWNIAMVDELAWGVGWGDSEESGVSTPSHEEDVEIL</sequence>
<dbReference type="PROSITE" id="PS00108">
    <property type="entry name" value="PROTEIN_KINASE_ST"/>
    <property type="match status" value="1"/>
</dbReference>
<feature type="non-terminal residue" evidence="6">
    <location>
        <position position="376"/>
    </location>
</feature>
<dbReference type="Gene3D" id="1.10.510.10">
    <property type="entry name" value="Transferase(Phosphotransferase) domain 1"/>
    <property type="match status" value="2"/>
</dbReference>
<gene>
    <name evidence="6" type="ORF">FIBSPDRAFT_676806</name>
</gene>
<proteinExistence type="inferred from homology"/>
<protein>
    <submittedName>
        <fullName evidence="6">Kinase-like protein</fullName>
    </submittedName>
</protein>
<evidence type="ECO:0000256" key="1">
    <source>
        <dbReference type="ARBA" id="ARBA00022741"/>
    </source>
</evidence>
<dbReference type="SUPFAM" id="SSF56112">
    <property type="entry name" value="Protein kinase-like (PK-like)"/>
    <property type="match status" value="1"/>
</dbReference>
<dbReference type="GO" id="GO:0000226">
    <property type="term" value="P:microtubule cytoskeleton organization"/>
    <property type="evidence" value="ECO:0007669"/>
    <property type="project" value="TreeGrafter"/>
</dbReference>